<dbReference type="InterPro" id="IPR009057">
    <property type="entry name" value="Homeodomain-like_sf"/>
</dbReference>
<gene>
    <name evidence="1" type="ORF">K432DRAFT_313521</name>
</gene>
<proteinExistence type="predicted"/>
<organism evidence="1 2">
    <name type="scientific">Lepidopterella palustris CBS 459.81</name>
    <dbReference type="NCBI Taxonomy" id="1314670"/>
    <lineage>
        <taxon>Eukaryota</taxon>
        <taxon>Fungi</taxon>
        <taxon>Dikarya</taxon>
        <taxon>Ascomycota</taxon>
        <taxon>Pezizomycotina</taxon>
        <taxon>Dothideomycetes</taxon>
        <taxon>Pleosporomycetidae</taxon>
        <taxon>Mytilinidiales</taxon>
        <taxon>Argynnaceae</taxon>
        <taxon>Lepidopterella</taxon>
    </lineage>
</organism>
<feature type="non-terminal residue" evidence="1">
    <location>
        <position position="1"/>
    </location>
</feature>
<dbReference type="OrthoDB" id="3932747at2759"/>
<evidence type="ECO:0000313" key="2">
    <source>
        <dbReference type="Proteomes" id="UP000250266"/>
    </source>
</evidence>
<accession>A0A8E2J8X4</accession>
<name>A0A8E2J8X4_9PEZI</name>
<keyword evidence="2" id="KW-1185">Reference proteome</keyword>
<dbReference type="EMBL" id="KV745916">
    <property type="protein sequence ID" value="OCK73174.1"/>
    <property type="molecule type" value="Genomic_DNA"/>
</dbReference>
<protein>
    <submittedName>
        <fullName evidence="1">Uncharacterized protein</fullName>
    </submittedName>
</protein>
<dbReference type="AlphaFoldDB" id="A0A8E2J8X4"/>
<dbReference type="Proteomes" id="UP000250266">
    <property type="component" value="Unassembled WGS sequence"/>
</dbReference>
<evidence type="ECO:0000313" key="1">
    <source>
        <dbReference type="EMBL" id="OCK73174.1"/>
    </source>
</evidence>
<dbReference type="Pfam" id="PF13384">
    <property type="entry name" value="HTH_23"/>
    <property type="match status" value="1"/>
</dbReference>
<sequence>KSGIIQAAGDGKSKVEIAAEYRCSRHAIYSTVERWNQHHTLGSLPRSGVKEKLTRR</sequence>
<reference evidence="1 2" key="1">
    <citation type="journal article" date="2016" name="Nat. Commun.">
        <title>Ectomycorrhizal ecology is imprinted in the genome of the dominant symbiotic fungus Cenococcum geophilum.</title>
        <authorList>
            <consortium name="DOE Joint Genome Institute"/>
            <person name="Peter M."/>
            <person name="Kohler A."/>
            <person name="Ohm R.A."/>
            <person name="Kuo A."/>
            <person name="Krutzmann J."/>
            <person name="Morin E."/>
            <person name="Arend M."/>
            <person name="Barry K.W."/>
            <person name="Binder M."/>
            <person name="Choi C."/>
            <person name="Clum A."/>
            <person name="Copeland A."/>
            <person name="Grisel N."/>
            <person name="Haridas S."/>
            <person name="Kipfer T."/>
            <person name="LaButti K."/>
            <person name="Lindquist E."/>
            <person name="Lipzen A."/>
            <person name="Maire R."/>
            <person name="Meier B."/>
            <person name="Mihaltcheva S."/>
            <person name="Molinier V."/>
            <person name="Murat C."/>
            <person name="Poggeler S."/>
            <person name="Quandt C.A."/>
            <person name="Sperisen C."/>
            <person name="Tritt A."/>
            <person name="Tisserant E."/>
            <person name="Crous P.W."/>
            <person name="Henrissat B."/>
            <person name="Nehls U."/>
            <person name="Egli S."/>
            <person name="Spatafora J.W."/>
            <person name="Grigoriev I.V."/>
            <person name="Martin F.M."/>
        </authorList>
    </citation>
    <scope>NUCLEOTIDE SEQUENCE [LARGE SCALE GENOMIC DNA]</scope>
    <source>
        <strain evidence="1 2">CBS 459.81</strain>
    </source>
</reference>
<dbReference type="SUPFAM" id="SSF46689">
    <property type="entry name" value="Homeodomain-like"/>
    <property type="match status" value="1"/>
</dbReference>